<evidence type="ECO:0000313" key="2">
    <source>
        <dbReference type="Proteomes" id="UP000075604"/>
    </source>
</evidence>
<organism evidence="1 2">
    <name type="scientific">Sorangium cellulosum</name>
    <name type="common">Polyangium cellulosum</name>
    <dbReference type="NCBI Taxonomy" id="56"/>
    <lineage>
        <taxon>Bacteria</taxon>
        <taxon>Pseudomonadati</taxon>
        <taxon>Myxococcota</taxon>
        <taxon>Polyangia</taxon>
        <taxon>Polyangiales</taxon>
        <taxon>Polyangiaceae</taxon>
        <taxon>Sorangium</taxon>
    </lineage>
</organism>
<name>A0A150PXI3_SORCE</name>
<dbReference type="InterPro" id="IPR029058">
    <property type="entry name" value="AB_hydrolase_fold"/>
</dbReference>
<dbReference type="EMBL" id="JELX01000894">
    <property type="protein sequence ID" value="KYF60471.1"/>
    <property type="molecule type" value="Genomic_DNA"/>
</dbReference>
<comment type="caution">
    <text evidence="1">The sequence shown here is derived from an EMBL/GenBank/DDBJ whole genome shotgun (WGS) entry which is preliminary data.</text>
</comment>
<dbReference type="AlphaFoldDB" id="A0A150PXI3"/>
<dbReference type="SUPFAM" id="SSF53474">
    <property type="entry name" value="alpha/beta-Hydrolases"/>
    <property type="match status" value="1"/>
</dbReference>
<sequence>EPRPVLVVRGTADPISASVPATLYGRARAPKHLVTLPGASHFGYTTSLGLAEPLDGPAELPRREQQAIAMGYLAAFFNGYLRDARWCLGALSGKEALEGLEAREIPVSAETAGRGAGL</sequence>
<dbReference type="Proteomes" id="UP000075604">
    <property type="component" value="Unassembled WGS sequence"/>
</dbReference>
<feature type="non-terminal residue" evidence="1">
    <location>
        <position position="1"/>
    </location>
</feature>
<protein>
    <recommendedName>
        <fullName evidence="3">Alpha/beta hydrolase</fullName>
    </recommendedName>
</protein>
<gene>
    <name evidence="1" type="ORF">BE04_24455</name>
</gene>
<evidence type="ECO:0000313" key="1">
    <source>
        <dbReference type="EMBL" id="KYF60471.1"/>
    </source>
</evidence>
<reference evidence="1 2" key="1">
    <citation type="submission" date="2014-02" db="EMBL/GenBank/DDBJ databases">
        <title>The small core and large imbalanced accessory genome model reveals a collaborative survival strategy of Sorangium cellulosum strains in nature.</title>
        <authorList>
            <person name="Han K."/>
            <person name="Peng R."/>
            <person name="Blom J."/>
            <person name="Li Y.-Z."/>
        </authorList>
    </citation>
    <scope>NUCLEOTIDE SEQUENCE [LARGE SCALE GENOMIC DNA]</scope>
    <source>
        <strain evidence="1 2">So0157-18</strain>
    </source>
</reference>
<evidence type="ECO:0008006" key="3">
    <source>
        <dbReference type="Google" id="ProtNLM"/>
    </source>
</evidence>
<dbReference type="Gene3D" id="3.40.50.1820">
    <property type="entry name" value="alpha/beta hydrolase"/>
    <property type="match status" value="1"/>
</dbReference>
<accession>A0A150PXI3</accession>
<proteinExistence type="predicted"/>